<dbReference type="RefSeq" id="WP_167229006.1">
    <property type="nucleotide sequence ID" value="NZ_VUYU01000021.1"/>
</dbReference>
<gene>
    <name evidence="1" type="ORF">F0185_24645</name>
</gene>
<sequence length="131" mass="15287">MYDFLNDEFPDGQRIPYKLIRYQFLRCYYIYCSSKFSVSKRIFGEWVGNEHESAFAYDNLELSFELPIENLMLEVISTIMAGGRQSAQFEQHTQKRIVKILDGRKIGDLLGTLDGDELAEFRADLALLRLM</sequence>
<name>A0ABX0LQ93_9BURK</name>
<evidence type="ECO:0000313" key="2">
    <source>
        <dbReference type="Proteomes" id="UP000785613"/>
    </source>
</evidence>
<protein>
    <submittedName>
        <fullName evidence="1">Uncharacterized protein</fullName>
    </submittedName>
</protein>
<organism evidence="1 2">
    <name type="scientific">Massilia rubra</name>
    <dbReference type="NCBI Taxonomy" id="2607910"/>
    <lineage>
        <taxon>Bacteria</taxon>
        <taxon>Pseudomonadati</taxon>
        <taxon>Pseudomonadota</taxon>
        <taxon>Betaproteobacteria</taxon>
        <taxon>Burkholderiales</taxon>
        <taxon>Oxalobacteraceae</taxon>
        <taxon>Telluria group</taxon>
        <taxon>Massilia</taxon>
    </lineage>
</organism>
<keyword evidence="2" id="KW-1185">Reference proteome</keyword>
<comment type="caution">
    <text evidence="1">The sequence shown here is derived from an EMBL/GenBank/DDBJ whole genome shotgun (WGS) entry which is preliminary data.</text>
</comment>
<reference evidence="1 2" key="1">
    <citation type="submission" date="2019-09" db="EMBL/GenBank/DDBJ databases">
        <title>Taxonomy of Antarctic Massilia spp.: description of Massilia rubra sp. nov., Massilia aquatica sp. nov., Massilia mucilaginosa sp. nov., Massilia frigida sp. nov. isolated from streams, lakes and regoliths.</title>
        <authorList>
            <person name="Holochova P."/>
            <person name="Sedlacek I."/>
            <person name="Kralova S."/>
            <person name="Maslanova I."/>
            <person name="Busse H.-J."/>
            <person name="Stankova E."/>
            <person name="Vrbovska V."/>
            <person name="Kovarovic V."/>
            <person name="Bartak M."/>
            <person name="Svec P."/>
            <person name="Pantucek R."/>
        </authorList>
    </citation>
    <scope>NUCLEOTIDE SEQUENCE [LARGE SCALE GENOMIC DNA]</scope>
    <source>
        <strain evidence="1 2">CCM 8692</strain>
    </source>
</reference>
<dbReference type="Proteomes" id="UP000785613">
    <property type="component" value="Unassembled WGS sequence"/>
</dbReference>
<dbReference type="EMBL" id="VUYU01000021">
    <property type="protein sequence ID" value="NHZ36758.1"/>
    <property type="molecule type" value="Genomic_DNA"/>
</dbReference>
<proteinExistence type="predicted"/>
<evidence type="ECO:0000313" key="1">
    <source>
        <dbReference type="EMBL" id="NHZ36758.1"/>
    </source>
</evidence>
<accession>A0ABX0LQ93</accession>